<accession>A0A8S2ZS60</accession>
<feature type="non-terminal residue" evidence="6">
    <location>
        <position position="1"/>
    </location>
</feature>
<dbReference type="Proteomes" id="UP000681967">
    <property type="component" value="Unassembled WGS sequence"/>
</dbReference>
<dbReference type="AlphaFoldDB" id="A0A8S2ZS60"/>
<evidence type="ECO:0000313" key="7">
    <source>
        <dbReference type="Proteomes" id="UP000681967"/>
    </source>
</evidence>
<comment type="similarity">
    <text evidence="1">Belongs to the NSRP1 family.</text>
</comment>
<sequence length="240" mass="27648">MSTGDNPPTSKRPFGLSFPSKPKSKITTTSTLAPVNRSCLAAAAFCLDDDDDATPTISSTKFNKPPTSSRLACNPKAQRDIEEALEQDPTIFEYDEIHEQVSSTVQQEQKREEKKRLERETNTFRQPKYVTGLLEKSKVREKEYEKVLERRIQREREQEGDLFADKEVFVTSGYKAKLAERQADLEREKLEDKREALLNVLQQDNMDAFYRFQLKLRTGDATILEESEKVKTEPFKSTEK</sequence>
<dbReference type="GO" id="GO:0000381">
    <property type="term" value="P:regulation of alternative mRNA splicing, via spliceosome"/>
    <property type="evidence" value="ECO:0007669"/>
    <property type="project" value="InterPro"/>
</dbReference>
<evidence type="ECO:0000259" key="5">
    <source>
        <dbReference type="Pfam" id="PF09745"/>
    </source>
</evidence>
<evidence type="ECO:0000256" key="3">
    <source>
        <dbReference type="SAM" id="Coils"/>
    </source>
</evidence>
<feature type="compositionally biased region" description="Low complexity" evidence="4">
    <location>
        <begin position="17"/>
        <end position="29"/>
    </location>
</feature>
<dbReference type="PANTHER" id="PTHR31938:SF4">
    <property type="entry name" value="NUCLEAR SPECKLE SPLICING REGULATORY PROTEIN 1"/>
    <property type="match status" value="1"/>
</dbReference>
<reference evidence="6" key="1">
    <citation type="submission" date="2021-02" db="EMBL/GenBank/DDBJ databases">
        <authorList>
            <person name="Nowell W R."/>
        </authorList>
    </citation>
    <scope>NUCLEOTIDE SEQUENCE</scope>
</reference>
<feature type="region of interest" description="Disordered" evidence="4">
    <location>
        <begin position="1"/>
        <end position="29"/>
    </location>
</feature>
<dbReference type="EMBL" id="CAJOBH010104479">
    <property type="protein sequence ID" value="CAF4629570.1"/>
    <property type="molecule type" value="Genomic_DNA"/>
</dbReference>
<dbReference type="InterPro" id="IPR018612">
    <property type="entry name" value="NSRP1_N"/>
</dbReference>
<dbReference type="InterPro" id="IPR042816">
    <property type="entry name" value="Nsrp1"/>
</dbReference>
<proteinExistence type="inferred from homology"/>
<comment type="caution">
    <text evidence="6">The sequence shown here is derived from an EMBL/GenBank/DDBJ whole genome shotgun (WGS) entry which is preliminary data.</text>
</comment>
<protein>
    <recommendedName>
        <fullName evidence="5">Nuclear speckle splicing regulatory protein 1 N-terminal domain-containing protein</fullName>
    </recommendedName>
</protein>
<evidence type="ECO:0000256" key="2">
    <source>
        <dbReference type="ARBA" id="ARBA00023054"/>
    </source>
</evidence>
<name>A0A8S2ZS60_9BILA</name>
<dbReference type="Pfam" id="PF09745">
    <property type="entry name" value="NSRP1_N"/>
    <property type="match status" value="1"/>
</dbReference>
<dbReference type="PANTHER" id="PTHR31938">
    <property type="entry name" value="NUCLEAR SPECKLE SPLICING REGULATORY PROTEIN 1"/>
    <property type="match status" value="1"/>
</dbReference>
<evidence type="ECO:0000256" key="1">
    <source>
        <dbReference type="ARBA" id="ARBA00010126"/>
    </source>
</evidence>
<keyword evidence="2 3" id="KW-0175">Coiled coil</keyword>
<feature type="coiled-coil region" evidence="3">
    <location>
        <begin position="175"/>
        <end position="207"/>
    </location>
</feature>
<evidence type="ECO:0000313" key="6">
    <source>
        <dbReference type="EMBL" id="CAF4629570.1"/>
    </source>
</evidence>
<evidence type="ECO:0000256" key="4">
    <source>
        <dbReference type="SAM" id="MobiDB-lite"/>
    </source>
</evidence>
<feature type="domain" description="Nuclear speckle splicing regulatory protein 1 N-terminal" evidence="5">
    <location>
        <begin position="78"/>
        <end position="198"/>
    </location>
</feature>
<gene>
    <name evidence="6" type="ORF">BYL167_LOCUS41307</name>
</gene>
<organism evidence="6 7">
    <name type="scientific">Rotaria magnacalcarata</name>
    <dbReference type="NCBI Taxonomy" id="392030"/>
    <lineage>
        <taxon>Eukaryota</taxon>
        <taxon>Metazoa</taxon>
        <taxon>Spiralia</taxon>
        <taxon>Gnathifera</taxon>
        <taxon>Rotifera</taxon>
        <taxon>Eurotatoria</taxon>
        <taxon>Bdelloidea</taxon>
        <taxon>Philodinida</taxon>
        <taxon>Philodinidae</taxon>
        <taxon>Rotaria</taxon>
    </lineage>
</organism>